<dbReference type="AlphaFoldDB" id="A0A2G3E293"/>
<dbReference type="Pfam" id="PF00753">
    <property type="entry name" value="Lactamase_B"/>
    <property type="match status" value="1"/>
</dbReference>
<reference evidence="6 7" key="1">
    <citation type="submission" date="2017-10" db="EMBL/GenBank/DDBJ databases">
        <title>Resolving the taxonomy of Roseburia spp., Eubacterium rectale and Agathobacter spp. through phylogenomic analysis.</title>
        <authorList>
            <person name="Sheridan P.O."/>
            <person name="Walker A.W."/>
            <person name="Duncan S.H."/>
            <person name="Scott K.P."/>
            <person name="Toole P.W.O."/>
            <person name="Luis P."/>
            <person name="Flint H.J."/>
        </authorList>
    </citation>
    <scope>NUCLEOTIDE SEQUENCE [LARGE SCALE GENOMIC DNA]</scope>
    <source>
        <strain evidence="6 7">JK623</strain>
    </source>
</reference>
<evidence type="ECO:0000256" key="2">
    <source>
        <dbReference type="ARBA" id="ARBA00022723"/>
    </source>
</evidence>
<dbReference type="EMBL" id="PDYG01000064">
    <property type="protein sequence ID" value="PHU37359.1"/>
    <property type="molecule type" value="Genomic_DNA"/>
</dbReference>
<evidence type="ECO:0000313" key="7">
    <source>
        <dbReference type="Proteomes" id="UP000224563"/>
    </source>
</evidence>
<dbReference type="SMART" id="SM00849">
    <property type="entry name" value="Lactamase_B"/>
    <property type="match status" value="1"/>
</dbReference>
<evidence type="ECO:0000259" key="5">
    <source>
        <dbReference type="SMART" id="SM00849"/>
    </source>
</evidence>
<dbReference type="PANTHER" id="PTHR46233">
    <property type="entry name" value="HYDROXYACYLGLUTATHIONE HYDROLASE GLOC"/>
    <property type="match status" value="1"/>
</dbReference>
<dbReference type="GO" id="GO:0046872">
    <property type="term" value="F:metal ion binding"/>
    <property type="evidence" value="ECO:0007669"/>
    <property type="project" value="UniProtKB-KW"/>
</dbReference>
<protein>
    <submittedName>
        <fullName evidence="6">MBL fold metallo-hydrolase</fullName>
    </submittedName>
</protein>
<proteinExistence type="predicted"/>
<gene>
    <name evidence="6" type="ORF">CSX02_08500</name>
</gene>
<dbReference type="InterPro" id="IPR051453">
    <property type="entry name" value="MBL_Glyoxalase_II"/>
</dbReference>
<dbReference type="RefSeq" id="WP_099386352.1">
    <property type="nucleotide sequence ID" value="NZ_JANSWH010000052.1"/>
</dbReference>
<dbReference type="CDD" id="cd06262">
    <property type="entry name" value="metallo-hydrolase-like_MBL-fold"/>
    <property type="match status" value="1"/>
</dbReference>
<keyword evidence="4" id="KW-0862">Zinc</keyword>
<accession>A0A2G3E293</accession>
<evidence type="ECO:0000256" key="4">
    <source>
        <dbReference type="ARBA" id="ARBA00022833"/>
    </source>
</evidence>
<keyword evidence="3 6" id="KW-0378">Hydrolase</keyword>
<comment type="cofactor">
    <cofactor evidence="1">
        <name>Zn(2+)</name>
        <dbReference type="ChEBI" id="CHEBI:29105"/>
    </cofactor>
</comment>
<name>A0A2G3E293_9FIRM</name>
<dbReference type="Proteomes" id="UP000224563">
    <property type="component" value="Unassembled WGS sequence"/>
</dbReference>
<dbReference type="PANTHER" id="PTHR46233:SF3">
    <property type="entry name" value="HYDROXYACYLGLUTATHIONE HYDROLASE GLOC"/>
    <property type="match status" value="1"/>
</dbReference>
<organism evidence="6 7">
    <name type="scientific">Agathobacter ruminis</name>
    <dbReference type="NCBI Taxonomy" id="1712665"/>
    <lineage>
        <taxon>Bacteria</taxon>
        <taxon>Bacillati</taxon>
        <taxon>Bacillota</taxon>
        <taxon>Clostridia</taxon>
        <taxon>Lachnospirales</taxon>
        <taxon>Lachnospiraceae</taxon>
        <taxon>Agathobacter</taxon>
    </lineage>
</organism>
<evidence type="ECO:0000256" key="3">
    <source>
        <dbReference type="ARBA" id="ARBA00022801"/>
    </source>
</evidence>
<sequence>MRLELYVVGPVQTNCYFVINEKTKEMIVVDPGASGEALAKKAQESGYIPKAILLTHGHFDHCGGIDAFRKIYEVPVYTYEGERPTIEQGRYNLSGDMGPETAYHVDEYLQDEKELDLAGFHLRLLATPGHTLGGCCFYFPYEKVLFAGDTLFAGSVGRTDFPGGSMSTLVRSIKDKLMGLPPETVVYPGHGEATTIDDERMNNPYL</sequence>
<feature type="domain" description="Metallo-beta-lactamase" evidence="5">
    <location>
        <begin position="12"/>
        <end position="190"/>
    </location>
</feature>
<comment type="caution">
    <text evidence="6">The sequence shown here is derived from an EMBL/GenBank/DDBJ whole genome shotgun (WGS) entry which is preliminary data.</text>
</comment>
<dbReference type="Gene3D" id="3.60.15.10">
    <property type="entry name" value="Ribonuclease Z/Hydroxyacylglutathione hydrolase-like"/>
    <property type="match status" value="1"/>
</dbReference>
<dbReference type="GO" id="GO:0016787">
    <property type="term" value="F:hydrolase activity"/>
    <property type="evidence" value="ECO:0007669"/>
    <property type="project" value="UniProtKB-KW"/>
</dbReference>
<dbReference type="InterPro" id="IPR036866">
    <property type="entry name" value="RibonucZ/Hydroxyglut_hydro"/>
</dbReference>
<keyword evidence="7" id="KW-1185">Reference proteome</keyword>
<dbReference type="InterPro" id="IPR001279">
    <property type="entry name" value="Metallo-B-lactamas"/>
</dbReference>
<dbReference type="SUPFAM" id="SSF56281">
    <property type="entry name" value="Metallo-hydrolase/oxidoreductase"/>
    <property type="match status" value="1"/>
</dbReference>
<reference evidence="6 7" key="2">
    <citation type="submission" date="2017-10" db="EMBL/GenBank/DDBJ databases">
        <authorList>
            <person name="Banno H."/>
            <person name="Chua N.-H."/>
        </authorList>
    </citation>
    <scope>NUCLEOTIDE SEQUENCE [LARGE SCALE GENOMIC DNA]</scope>
    <source>
        <strain evidence="6 7">JK623</strain>
    </source>
</reference>
<evidence type="ECO:0000256" key="1">
    <source>
        <dbReference type="ARBA" id="ARBA00001947"/>
    </source>
</evidence>
<evidence type="ECO:0000313" key="6">
    <source>
        <dbReference type="EMBL" id="PHU37359.1"/>
    </source>
</evidence>
<keyword evidence="2" id="KW-0479">Metal-binding</keyword>